<dbReference type="Proteomes" id="UP000030745">
    <property type="component" value="Unassembled WGS sequence"/>
</dbReference>
<reference evidence="2 3" key="1">
    <citation type="journal article" date="2013" name="PLoS Genet.">
        <title>Distinctive expansion of potential virulence genes in the genome of the oomycete fish pathogen Saprolegnia parasitica.</title>
        <authorList>
            <person name="Jiang R.H."/>
            <person name="de Bruijn I."/>
            <person name="Haas B.J."/>
            <person name="Belmonte R."/>
            <person name="Lobach L."/>
            <person name="Christie J."/>
            <person name="van den Ackerveken G."/>
            <person name="Bottin A."/>
            <person name="Bulone V."/>
            <person name="Diaz-Moreno S.M."/>
            <person name="Dumas B."/>
            <person name="Fan L."/>
            <person name="Gaulin E."/>
            <person name="Govers F."/>
            <person name="Grenville-Briggs L.J."/>
            <person name="Horner N.R."/>
            <person name="Levin J.Z."/>
            <person name="Mammella M."/>
            <person name="Meijer H.J."/>
            <person name="Morris P."/>
            <person name="Nusbaum C."/>
            <person name="Oome S."/>
            <person name="Phillips A.J."/>
            <person name="van Rooyen D."/>
            <person name="Rzeszutek E."/>
            <person name="Saraiva M."/>
            <person name="Secombes C.J."/>
            <person name="Seidl M.F."/>
            <person name="Snel B."/>
            <person name="Stassen J.H."/>
            <person name="Sykes S."/>
            <person name="Tripathy S."/>
            <person name="van den Berg H."/>
            <person name="Vega-Arreguin J.C."/>
            <person name="Wawra S."/>
            <person name="Young S.K."/>
            <person name="Zeng Q."/>
            <person name="Dieguez-Uribeondo J."/>
            <person name="Russ C."/>
            <person name="Tyler B.M."/>
            <person name="van West P."/>
        </authorList>
    </citation>
    <scope>NUCLEOTIDE SEQUENCE [LARGE SCALE GENOMIC DNA]</scope>
    <source>
        <strain evidence="2 3">CBS 223.65</strain>
    </source>
</reference>
<dbReference type="InterPro" id="IPR055392">
    <property type="entry name" value="BROMI_C"/>
</dbReference>
<name>A0A067C0U8_SAPPC</name>
<dbReference type="KEGG" id="spar:SPRG_14324"/>
<protein>
    <recommendedName>
        <fullName evidence="1">BROMI C-terminal Rab TBC-like domain-containing protein</fullName>
    </recommendedName>
</protein>
<evidence type="ECO:0000259" key="1">
    <source>
        <dbReference type="Pfam" id="PF23440"/>
    </source>
</evidence>
<dbReference type="OMA" id="CAIDPIS"/>
<dbReference type="EMBL" id="KK583312">
    <property type="protein sequence ID" value="KDO20452.1"/>
    <property type="molecule type" value="Genomic_DNA"/>
</dbReference>
<feature type="domain" description="BROMI C-terminal Rab TBC-like" evidence="1">
    <location>
        <begin position="815"/>
        <end position="986"/>
    </location>
</feature>
<evidence type="ECO:0000313" key="3">
    <source>
        <dbReference type="Proteomes" id="UP000030745"/>
    </source>
</evidence>
<dbReference type="OrthoDB" id="1668230at2759"/>
<dbReference type="RefSeq" id="XP_012208842.1">
    <property type="nucleotide sequence ID" value="XM_012353452.1"/>
</dbReference>
<organism evidence="2 3">
    <name type="scientific">Saprolegnia parasitica (strain CBS 223.65)</name>
    <dbReference type="NCBI Taxonomy" id="695850"/>
    <lineage>
        <taxon>Eukaryota</taxon>
        <taxon>Sar</taxon>
        <taxon>Stramenopiles</taxon>
        <taxon>Oomycota</taxon>
        <taxon>Saprolegniomycetes</taxon>
        <taxon>Saprolegniales</taxon>
        <taxon>Saprolegniaceae</taxon>
        <taxon>Saprolegnia</taxon>
    </lineage>
</organism>
<dbReference type="Pfam" id="PF23440">
    <property type="entry name" value="BROMI_C"/>
    <property type="match status" value="1"/>
</dbReference>
<proteinExistence type="predicted"/>
<dbReference type="VEuPathDB" id="FungiDB:SPRG_14324"/>
<dbReference type="GeneID" id="24136133"/>
<sequence>MLVQGTDIAAQCRLYAVLLETLLHSTPRAALFLRKPSIASPTPSQSPQRGLLRVLRYVHHLFHVLPNEWIYAPPDVHARALLMTAQLLGPWDYPLSPSTEQSLSGSAADWIPPASILACIDMQATWFTRWHLTCPRKGQWLHSLHECQVIRHLIERLVHGHVAVELWRKFSRHTMSPAGVTYRRRSLSRATLLPSSHVALESPSPLPQWYTIFMQKAMVQTLHMLLELLPLSSVQAAFPMQIPTTEQPGSTPLPATLSPDPTTNQLLFTISSPACPAPSKTDSVGLDAACLHLTLVCLVQLWRSDAGCAAVSSSPLDAMHEAMLPKLVHLVRRQQSASFYDLLLHVLLHVRRLEHERPVDMASIAFPYAAMGSRDAKPLLLTYMQHVLVHRDHPRIQAFVQQLVGSAVDGLLSLPPTADAAHQIVSLVSDATVCAGEMHARIAGACRASLLWLDLFTSSTAWLAIVRDACPALPTRLRDCILRDLTATARGLALAYDLLLAFPITLEPLWAARDMHTLLQMLSIPTSAATFLHASTTLATTFEDRVDALNSHVDGFEALVDCGVDAPLELRDTVVDLSDLALLFRTPYASNGIAHSPWWRRWVVDARAGDVSHLAQLVLVDALVHSSPAGAHAVAMQVDAALWQCDCLNQMPPCAIDPISWRQHRIQQRFQRITATRDEPDVLLRTLPTTVATPCALSLRSLEAQFLQLQHAMRAATNHLDFKAIGDLYWHIVDDMASVPDDAPLTAWLGDVVMELVVGAKSKLALPYPRCASSALPSIEPASETWLPVINRWLKHMTTSIGLDALPCTSLLPPTLLVMLSPRHSVKEVLACLAALRGAGPALFLWPARAMADATFQGCPVPLFRVASIVEAVAGTECPAVLTALKRLHVPLTTLLLRWQLHGLWSVLPWRHVMVYINLVGVYGMDYIPLLTLVLLRELQPTCIAATTAADVLDATIPAFAWGARRAWIERLHSLYHDVIQTGMRRLYT</sequence>
<evidence type="ECO:0000313" key="2">
    <source>
        <dbReference type="EMBL" id="KDO20452.1"/>
    </source>
</evidence>
<dbReference type="AlphaFoldDB" id="A0A067C0U8"/>
<keyword evidence="3" id="KW-1185">Reference proteome</keyword>
<accession>A0A067C0U8</accession>
<feature type="non-terminal residue" evidence="2">
    <location>
        <position position="1"/>
    </location>
</feature>
<gene>
    <name evidence="2" type="ORF">SPRG_14324</name>
</gene>